<sequence>MVLAIDGRKAQAVRDSLEEADVETLMPMEKRIVIHRQTRKKIRKDRPALPGYLMVRCLVGPAAIMGMNGVDGVRHVLHRADGEPYLVSNDVAMKFMAMSEIVDETDEEDSTVLAGDFVEIMRGPFEGICAHVRSVDRRKRIAVIKATMFAGKLDIPIPLAFIEKL</sequence>
<dbReference type="Proteomes" id="UP001549164">
    <property type="component" value="Unassembled WGS sequence"/>
</dbReference>
<dbReference type="Gene3D" id="3.30.70.940">
    <property type="entry name" value="NusG, N-terminal domain"/>
    <property type="match status" value="1"/>
</dbReference>
<dbReference type="PANTHER" id="PTHR30265:SF4">
    <property type="entry name" value="KOW MOTIF FAMILY PROTEIN, EXPRESSED"/>
    <property type="match status" value="1"/>
</dbReference>
<dbReference type="InterPro" id="IPR014722">
    <property type="entry name" value="Rib_uL2_dom2"/>
</dbReference>
<dbReference type="PANTHER" id="PTHR30265">
    <property type="entry name" value="RHO-INTERACTING TRANSCRIPTION TERMINATION FACTOR NUSG"/>
    <property type="match status" value="1"/>
</dbReference>
<dbReference type="EMBL" id="JBEPLY010000017">
    <property type="protein sequence ID" value="MET3601826.1"/>
    <property type="molecule type" value="Genomic_DNA"/>
</dbReference>
<evidence type="ECO:0000256" key="3">
    <source>
        <dbReference type="ARBA" id="ARBA00023163"/>
    </source>
</evidence>
<evidence type="ECO:0000256" key="1">
    <source>
        <dbReference type="ARBA" id="ARBA00022814"/>
    </source>
</evidence>
<dbReference type="SUPFAM" id="SSF82679">
    <property type="entry name" value="N-utilization substance G protein NusG, N-terminal domain"/>
    <property type="match status" value="1"/>
</dbReference>
<gene>
    <name evidence="5" type="ORF">ABID12_003789</name>
</gene>
<accession>A0ABV2IFX4</accession>
<keyword evidence="1" id="KW-0889">Transcription antitermination</keyword>
<dbReference type="Pfam" id="PF02357">
    <property type="entry name" value="NusG"/>
    <property type="match status" value="1"/>
</dbReference>
<keyword evidence="3" id="KW-0804">Transcription</keyword>
<name>A0ABV2IFX4_9HYPH</name>
<dbReference type="InterPro" id="IPR036735">
    <property type="entry name" value="NGN_dom_sf"/>
</dbReference>
<organism evidence="5 6">
    <name type="scientific">Martelella mangrovi</name>
    <dbReference type="NCBI Taxonomy" id="1397477"/>
    <lineage>
        <taxon>Bacteria</taxon>
        <taxon>Pseudomonadati</taxon>
        <taxon>Pseudomonadota</taxon>
        <taxon>Alphaproteobacteria</taxon>
        <taxon>Hyphomicrobiales</taxon>
        <taxon>Aurantimonadaceae</taxon>
        <taxon>Martelella</taxon>
    </lineage>
</organism>
<dbReference type="InterPro" id="IPR043425">
    <property type="entry name" value="NusG-like"/>
</dbReference>
<proteinExistence type="predicted"/>
<dbReference type="InterPro" id="IPR008991">
    <property type="entry name" value="Translation_prot_SH3-like_sf"/>
</dbReference>
<dbReference type="InterPro" id="IPR006645">
    <property type="entry name" value="NGN-like_dom"/>
</dbReference>
<keyword evidence="6" id="KW-1185">Reference proteome</keyword>
<evidence type="ECO:0000259" key="4">
    <source>
        <dbReference type="Pfam" id="PF02357"/>
    </source>
</evidence>
<dbReference type="RefSeq" id="WP_354435632.1">
    <property type="nucleotide sequence ID" value="NZ_JBEPLY010000017.1"/>
</dbReference>
<evidence type="ECO:0000256" key="2">
    <source>
        <dbReference type="ARBA" id="ARBA00023015"/>
    </source>
</evidence>
<evidence type="ECO:0000313" key="5">
    <source>
        <dbReference type="EMBL" id="MET3601826.1"/>
    </source>
</evidence>
<feature type="domain" description="NusG-like N-terminal" evidence="4">
    <location>
        <begin position="5"/>
        <end position="94"/>
    </location>
</feature>
<reference evidence="5 6" key="1">
    <citation type="submission" date="2024-06" db="EMBL/GenBank/DDBJ databases">
        <title>Genomic Encyclopedia of Type Strains, Phase IV (KMG-IV): sequencing the most valuable type-strain genomes for metagenomic binning, comparative biology and taxonomic classification.</title>
        <authorList>
            <person name="Goeker M."/>
        </authorList>
    </citation>
    <scope>NUCLEOTIDE SEQUENCE [LARGE SCALE GENOMIC DNA]</scope>
    <source>
        <strain evidence="5 6">DSM 28102</strain>
    </source>
</reference>
<protein>
    <submittedName>
        <fullName evidence="5">Transcriptional antiterminator NusG</fullName>
    </submittedName>
</protein>
<comment type="caution">
    <text evidence="5">The sequence shown here is derived from an EMBL/GenBank/DDBJ whole genome shotgun (WGS) entry which is preliminary data.</text>
</comment>
<dbReference type="Gene3D" id="2.30.30.30">
    <property type="match status" value="1"/>
</dbReference>
<dbReference type="SUPFAM" id="SSF50104">
    <property type="entry name" value="Translation proteins SH3-like domain"/>
    <property type="match status" value="1"/>
</dbReference>
<keyword evidence="2" id="KW-0805">Transcription regulation</keyword>
<evidence type="ECO:0000313" key="6">
    <source>
        <dbReference type="Proteomes" id="UP001549164"/>
    </source>
</evidence>